<reference evidence="2 3" key="1">
    <citation type="journal article" date="2018" name="Mol. Plant">
        <title>The genome of Artemisia annua provides insight into the evolution of Asteraceae family and artemisinin biosynthesis.</title>
        <authorList>
            <person name="Shen Q."/>
            <person name="Zhang L."/>
            <person name="Liao Z."/>
            <person name="Wang S."/>
            <person name="Yan T."/>
            <person name="Shi P."/>
            <person name="Liu M."/>
            <person name="Fu X."/>
            <person name="Pan Q."/>
            <person name="Wang Y."/>
            <person name="Lv Z."/>
            <person name="Lu X."/>
            <person name="Zhang F."/>
            <person name="Jiang W."/>
            <person name="Ma Y."/>
            <person name="Chen M."/>
            <person name="Hao X."/>
            <person name="Li L."/>
            <person name="Tang Y."/>
            <person name="Lv G."/>
            <person name="Zhou Y."/>
            <person name="Sun X."/>
            <person name="Brodelius P.E."/>
            <person name="Rose J.K.C."/>
            <person name="Tang K."/>
        </authorList>
    </citation>
    <scope>NUCLEOTIDE SEQUENCE [LARGE SCALE GENOMIC DNA]</scope>
    <source>
        <strain evidence="3">cv. Huhao1</strain>
        <tissue evidence="2">Leaf</tissue>
    </source>
</reference>
<sequence>MRFMVDAVPIRTYRNHADKGVCMEGECKWRPREASGPITNASYSCDSQPIYVTFEDGSVDILTALTLRVHCRISSTAYLPSNQISRVYPLVVVAHPSKPNQFALGLTDGVVCLIEPLESEGKWGTSARPESVAGPSTMTVGDAGSARPSFDLPGSSNLGGDDTTITIETEPSNN</sequence>
<dbReference type="GO" id="GO:0006355">
    <property type="term" value="P:regulation of DNA-templated transcription"/>
    <property type="evidence" value="ECO:0007669"/>
    <property type="project" value="InterPro"/>
</dbReference>
<keyword evidence="3" id="KW-1185">Reference proteome</keyword>
<feature type="region of interest" description="Disordered" evidence="1">
    <location>
        <begin position="122"/>
        <end position="174"/>
    </location>
</feature>
<dbReference type="InterPro" id="IPR036322">
    <property type="entry name" value="WD40_repeat_dom_sf"/>
</dbReference>
<dbReference type="PANTHER" id="PTHR44083:SF35">
    <property type="entry name" value="TOPLESS-RELATED PROTEIN 4-LIKE ISOFORM X1"/>
    <property type="match status" value="1"/>
</dbReference>
<organism evidence="2 3">
    <name type="scientific">Artemisia annua</name>
    <name type="common">Sweet wormwood</name>
    <dbReference type="NCBI Taxonomy" id="35608"/>
    <lineage>
        <taxon>Eukaryota</taxon>
        <taxon>Viridiplantae</taxon>
        <taxon>Streptophyta</taxon>
        <taxon>Embryophyta</taxon>
        <taxon>Tracheophyta</taxon>
        <taxon>Spermatophyta</taxon>
        <taxon>Magnoliopsida</taxon>
        <taxon>eudicotyledons</taxon>
        <taxon>Gunneridae</taxon>
        <taxon>Pentapetalae</taxon>
        <taxon>asterids</taxon>
        <taxon>campanulids</taxon>
        <taxon>Asterales</taxon>
        <taxon>Asteraceae</taxon>
        <taxon>Asteroideae</taxon>
        <taxon>Anthemideae</taxon>
        <taxon>Artemisiinae</taxon>
        <taxon>Artemisia</taxon>
    </lineage>
</organism>
<dbReference type="STRING" id="35608.A0A2U1NQ18"/>
<dbReference type="OrthoDB" id="1850764at2759"/>
<dbReference type="SUPFAM" id="SSF50978">
    <property type="entry name" value="WD40 repeat-like"/>
    <property type="match status" value="1"/>
</dbReference>
<protein>
    <submittedName>
        <fullName evidence="2">Topless-related protein 4</fullName>
    </submittedName>
</protein>
<gene>
    <name evidence="2" type="ORF">CTI12_AA220570</name>
</gene>
<dbReference type="InterPro" id="IPR027728">
    <property type="entry name" value="Topless_fam"/>
</dbReference>
<proteinExistence type="predicted"/>
<feature type="compositionally biased region" description="Polar residues" evidence="1">
    <location>
        <begin position="154"/>
        <end position="174"/>
    </location>
</feature>
<evidence type="ECO:0000256" key="1">
    <source>
        <dbReference type="SAM" id="MobiDB-lite"/>
    </source>
</evidence>
<comment type="caution">
    <text evidence="2">The sequence shown here is derived from an EMBL/GenBank/DDBJ whole genome shotgun (WGS) entry which is preliminary data.</text>
</comment>
<dbReference type="PANTHER" id="PTHR44083">
    <property type="entry name" value="TOPLESS-RELATED PROTEIN 1-RELATED"/>
    <property type="match status" value="1"/>
</dbReference>
<accession>A0A2U1NQ18</accession>
<dbReference type="Proteomes" id="UP000245207">
    <property type="component" value="Unassembled WGS sequence"/>
</dbReference>
<evidence type="ECO:0000313" key="2">
    <source>
        <dbReference type="EMBL" id="PWA75607.1"/>
    </source>
</evidence>
<dbReference type="EMBL" id="PKPP01002385">
    <property type="protein sequence ID" value="PWA75607.1"/>
    <property type="molecule type" value="Genomic_DNA"/>
</dbReference>
<evidence type="ECO:0000313" key="3">
    <source>
        <dbReference type="Proteomes" id="UP000245207"/>
    </source>
</evidence>
<name>A0A2U1NQ18_ARTAN</name>
<dbReference type="AlphaFoldDB" id="A0A2U1NQ18"/>